<comment type="similarity">
    <text evidence="2 5">Belongs to the ELOF1 family.</text>
</comment>
<feature type="region of interest" description="Disordered" evidence="6">
    <location>
        <begin position="69"/>
        <end position="176"/>
    </location>
</feature>
<evidence type="ECO:0000256" key="3">
    <source>
        <dbReference type="ARBA" id="ARBA00022833"/>
    </source>
</evidence>
<dbReference type="GO" id="GO:0000993">
    <property type="term" value="F:RNA polymerase II complex binding"/>
    <property type="evidence" value="ECO:0007669"/>
    <property type="project" value="TreeGrafter"/>
</dbReference>
<dbReference type="InterPro" id="IPR007808">
    <property type="entry name" value="Elf1"/>
</dbReference>
<feature type="compositionally biased region" description="Acidic residues" evidence="6">
    <location>
        <begin position="156"/>
        <end position="165"/>
    </location>
</feature>
<comment type="subcellular location">
    <subcellularLocation>
        <location evidence="1 5">Nucleus</location>
    </subcellularLocation>
</comment>
<keyword evidence="5" id="KW-0479">Metal-binding</keyword>
<evidence type="ECO:0000256" key="2">
    <source>
        <dbReference type="ARBA" id="ARBA00009730"/>
    </source>
</evidence>
<evidence type="ECO:0000313" key="7">
    <source>
        <dbReference type="EMBL" id="POY71003.1"/>
    </source>
</evidence>
<keyword evidence="5" id="KW-0805">Transcription regulation</keyword>
<evidence type="ECO:0000256" key="4">
    <source>
        <dbReference type="ARBA" id="ARBA00023242"/>
    </source>
</evidence>
<dbReference type="STRING" id="741276.A0A2S5B2J1"/>
<organism evidence="7 8">
    <name type="scientific">Rhodotorula taiwanensis</name>
    <dbReference type="NCBI Taxonomy" id="741276"/>
    <lineage>
        <taxon>Eukaryota</taxon>
        <taxon>Fungi</taxon>
        <taxon>Dikarya</taxon>
        <taxon>Basidiomycota</taxon>
        <taxon>Pucciniomycotina</taxon>
        <taxon>Microbotryomycetes</taxon>
        <taxon>Sporidiobolales</taxon>
        <taxon>Sporidiobolaceae</taxon>
        <taxon>Rhodotorula</taxon>
    </lineage>
</organism>
<comment type="caution">
    <text evidence="7">The sequence shown here is derived from an EMBL/GenBank/DDBJ whole genome shotgun (WGS) entry which is preliminary data.</text>
</comment>
<dbReference type="GO" id="GO:0006368">
    <property type="term" value="P:transcription elongation by RNA polymerase II"/>
    <property type="evidence" value="ECO:0007669"/>
    <property type="project" value="TreeGrafter"/>
</dbReference>
<dbReference type="PANTHER" id="PTHR20934">
    <property type="entry name" value="TRANSCRIPTION ELONGATION FACTOR 1 HOMOLOG"/>
    <property type="match status" value="1"/>
</dbReference>
<dbReference type="Gene3D" id="2.20.25.190">
    <property type="match status" value="1"/>
</dbReference>
<keyword evidence="4 5" id="KW-0539">Nucleus</keyword>
<evidence type="ECO:0000256" key="5">
    <source>
        <dbReference type="RuleBase" id="RU364033"/>
    </source>
</evidence>
<feature type="compositionally biased region" description="Acidic residues" evidence="6">
    <location>
        <begin position="129"/>
        <end position="141"/>
    </location>
</feature>
<keyword evidence="5" id="KW-0863">Zinc-finger</keyword>
<keyword evidence="8" id="KW-1185">Reference proteome</keyword>
<dbReference type="OrthoDB" id="445983at2759"/>
<dbReference type="Proteomes" id="UP000237144">
    <property type="component" value="Unassembled WGS sequence"/>
</dbReference>
<dbReference type="PANTHER" id="PTHR20934:SF0">
    <property type="entry name" value="TRANSCRIPTION ELONGATION FACTOR 1 HOMOLOG"/>
    <property type="match status" value="1"/>
</dbReference>
<comment type="function">
    <text evidence="5">Transcription elongation factor implicated in the maintenance of proper chromatin structure in actively transcribed regions.</text>
</comment>
<protein>
    <recommendedName>
        <fullName evidence="5">Transcription elongation factor 1 homolog</fullName>
    </recommendedName>
</protein>
<dbReference type="SUPFAM" id="SSF57783">
    <property type="entry name" value="Zinc beta-ribbon"/>
    <property type="match status" value="1"/>
</dbReference>
<sequence length="176" mass="19507">MGKRKSSKKPQTRVKQVLDKSFRCMFCARQGSVTCKMDTKNRVGRLQCKDCNQSFQLMHPSLFLQTDINREEANPIGAPAAGGNGDKRPDAAPKSKKRRVRNESDESGEDQDAEGEEDGEFDPKRPVDEPEAGEASSEGELEDLRSKKKKRRTAVDDDEEEEEAVASDAGGNSDED</sequence>
<evidence type="ECO:0000256" key="6">
    <source>
        <dbReference type="SAM" id="MobiDB-lite"/>
    </source>
</evidence>
<evidence type="ECO:0000313" key="8">
    <source>
        <dbReference type="Proteomes" id="UP000237144"/>
    </source>
</evidence>
<keyword evidence="3 5" id="KW-0862">Zinc</keyword>
<reference evidence="7 8" key="1">
    <citation type="journal article" date="2018" name="Front. Microbiol.">
        <title>Prospects for Fungal Bioremediation of Acidic Radioactive Waste Sites: Characterization and Genome Sequence of Rhodotorula taiwanensis MD1149.</title>
        <authorList>
            <person name="Tkavc R."/>
            <person name="Matrosova V.Y."/>
            <person name="Grichenko O.E."/>
            <person name="Gostincar C."/>
            <person name="Volpe R.P."/>
            <person name="Klimenkova P."/>
            <person name="Gaidamakova E.K."/>
            <person name="Zhou C.E."/>
            <person name="Stewart B.J."/>
            <person name="Lyman M.G."/>
            <person name="Malfatti S.A."/>
            <person name="Rubinfeld B."/>
            <person name="Courtot M."/>
            <person name="Singh J."/>
            <person name="Dalgard C.L."/>
            <person name="Hamilton T."/>
            <person name="Frey K.G."/>
            <person name="Gunde-Cimerman N."/>
            <person name="Dugan L."/>
            <person name="Daly M.J."/>
        </authorList>
    </citation>
    <scope>NUCLEOTIDE SEQUENCE [LARGE SCALE GENOMIC DNA]</scope>
    <source>
        <strain evidence="7 8">MD1149</strain>
    </source>
</reference>
<name>A0A2S5B2J1_9BASI</name>
<dbReference type="GO" id="GO:0008270">
    <property type="term" value="F:zinc ion binding"/>
    <property type="evidence" value="ECO:0007669"/>
    <property type="project" value="UniProtKB-KW"/>
</dbReference>
<keyword evidence="5" id="KW-0804">Transcription</keyword>
<dbReference type="EMBL" id="PJQD01000088">
    <property type="protein sequence ID" value="POY71003.1"/>
    <property type="molecule type" value="Genomic_DNA"/>
</dbReference>
<evidence type="ECO:0000256" key="1">
    <source>
        <dbReference type="ARBA" id="ARBA00004123"/>
    </source>
</evidence>
<accession>A0A2S5B2J1</accession>
<gene>
    <name evidence="7" type="ORF">BMF94_5928</name>
</gene>
<proteinExistence type="inferred from homology"/>
<dbReference type="InterPro" id="IPR038567">
    <property type="entry name" value="T_Elf1_sf"/>
</dbReference>
<dbReference type="Pfam" id="PF05129">
    <property type="entry name" value="Zn_ribbon_Elf1"/>
    <property type="match status" value="1"/>
</dbReference>
<feature type="compositionally biased region" description="Acidic residues" evidence="6">
    <location>
        <begin position="105"/>
        <end position="120"/>
    </location>
</feature>
<dbReference type="GO" id="GO:0008023">
    <property type="term" value="C:transcription elongation factor complex"/>
    <property type="evidence" value="ECO:0007669"/>
    <property type="project" value="TreeGrafter"/>
</dbReference>
<dbReference type="AlphaFoldDB" id="A0A2S5B2J1"/>